<proteinExistence type="predicted"/>
<evidence type="ECO:0000256" key="3">
    <source>
        <dbReference type="PROSITE-ProRule" id="PRU00649"/>
    </source>
</evidence>
<dbReference type="GeneID" id="36397787"/>
<evidence type="ECO:0000313" key="6">
    <source>
        <dbReference type="EMBL" id="CEG46328.1"/>
    </source>
</evidence>
<dbReference type="PANTHER" id="PTHR46554:SF2">
    <property type="entry name" value="TFIIS N-TERMINAL DOMAIN-CONTAINING PROTEIN"/>
    <property type="match status" value="1"/>
</dbReference>
<protein>
    <submittedName>
        <fullName evidence="6">Transcription factor IIS, N-terminal</fullName>
    </submittedName>
</protein>
<dbReference type="InterPro" id="IPR008930">
    <property type="entry name" value="Terpenoid_cyclase/PrenylTrfase"/>
</dbReference>
<dbReference type="Proteomes" id="UP000054928">
    <property type="component" value="Unassembled WGS sequence"/>
</dbReference>
<feature type="domain" description="TFIIS N-terminal" evidence="4">
    <location>
        <begin position="465"/>
        <end position="541"/>
    </location>
</feature>
<dbReference type="CDD" id="cd00183">
    <property type="entry name" value="TFIIS_I"/>
    <property type="match status" value="1"/>
</dbReference>
<evidence type="ECO:0000259" key="5">
    <source>
        <dbReference type="PROSITE" id="PS51998"/>
    </source>
</evidence>
<dbReference type="Gene3D" id="1.20.930.10">
    <property type="entry name" value="Conserved domain common to transcription factors TFIIS, elongin A, CRSP70"/>
    <property type="match status" value="1"/>
</dbReference>
<evidence type="ECO:0000256" key="1">
    <source>
        <dbReference type="ARBA" id="ARBA00004123"/>
    </source>
</evidence>
<dbReference type="AlphaFoldDB" id="A0A0P1AZP0"/>
<dbReference type="PANTHER" id="PTHR46554">
    <property type="entry name" value="MEDIATOR OF RNA POLYMERASE II TRANSCRIPTION SUBUNIT 26A-RELATED"/>
    <property type="match status" value="1"/>
</dbReference>
<dbReference type="InterPro" id="IPR017923">
    <property type="entry name" value="TFIIS_N"/>
</dbReference>
<feature type="domain" description="DEK-C" evidence="5">
    <location>
        <begin position="25"/>
        <end position="80"/>
    </location>
</feature>
<dbReference type="InterPro" id="IPR003617">
    <property type="entry name" value="TFIIS/CRSP70_N_sub"/>
</dbReference>
<comment type="subcellular location">
    <subcellularLocation>
        <location evidence="1 3">Nucleus</location>
    </subcellularLocation>
</comment>
<accession>A0A0P1AZP0</accession>
<keyword evidence="7" id="KW-1185">Reference proteome</keyword>
<evidence type="ECO:0000259" key="4">
    <source>
        <dbReference type="PROSITE" id="PS51319"/>
    </source>
</evidence>
<dbReference type="EMBL" id="CCYD01002047">
    <property type="protein sequence ID" value="CEG46328.1"/>
    <property type="molecule type" value="Genomic_DNA"/>
</dbReference>
<reference evidence="7" key="1">
    <citation type="submission" date="2014-09" db="EMBL/GenBank/DDBJ databases">
        <authorList>
            <person name="Sharma Rahul"/>
            <person name="Thines Marco"/>
        </authorList>
    </citation>
    <scope>NUCLEOTIDE SEQUENCE [LARGE SCALE GENOMIC DNA]</scope>
</reference>
<dbReference type="STRING" id="4781.A0A0P1AZP0"/>
<name>A0A0P1AZP0_PLAHL</name>
<dbReference type="SMART" id="SM00509">
    <property type="entry name" value="TFS2N"/>
    <property type="match status" value="1"/>
</dbReference>
<sequence length="541" mass="60489">MAGGMYTKMTSTGSSLIVNSRTISRELEAKIAAAIADVITSHDVSKLTTKLVRQAVEKEVRVSLTNHKDVLKRLMHQELRKHKAKKIAKRAVIEPWKNTLRRESITKGLNCIYQMLCDTSSFPDWGLHAIQSLYDLQAVEKGDVLRRSTLYARLTGALWLKADRHADWAVGTVPTPTQLINAITAVYIVERLGISHSRRVELLDLCDQSPAIYGAKELLGWNPAEISPQMDKKSGISLYEHMTRALMLWHYAFALGISIGFTLPQLLKHLGSIYPYKGPEDLSIQEYEDQVHFVTTLIFVLTNHGRLRCEIELLPHEYFFLRHHLVYHLAQQDVALLSEIMRALRCFEGSNDLVPMRRGMAFLLLSQREDGSWPSGDTQDLNLRYFSTMQALWALCEPKRIGFAPAFIEATPILELHLNAETKNFDNNSMEISKDPTKDAKNANAVSEVAVATAAAPSKDEDVATRVVFIQGLLNQNGNVKSVSAALATHVMSTLADMVLTVDILKSTGVGRTINKLRKHSTPSVAKAATQLVAKWKKDLL</sequence>
<dbReference type="Pfam" id="PF08711">
    <property type="entry name" value="Med26"/>
    <property type="match status" value="1"/>
</dbReference>
<dbReference type="PROSITE" id="PS51998">
    <property type="entry name" value="DEK_C"/>
    <property type="match status" value="1"/>
</dbReference>
<dbReference type="Pfam" id="PF08766">
    <property type="entry name" value="DEK_C"/>
    <property type="match status" value="1"/>
</dbReference>
<evidence type="ECO:0000313" key="7">
    <source>
        <dbReference type="Proteomes" id="UP000054928"/>
    </source>
</evidence>
<dbReference type="InterPro" id="IPR014876">
    <property type="entry name" value="DEK_C"/>
</dbReference>
<organism evidence="6 7">
    <name type="scientific">Plasmopara halstedii</name>
    <name type="common">Downy mildew of sunflower</name>
    <dbReference type="NCBI Taxonomy" id="4781"/>
    <lineage>
        <taxon>Eukaryota</taxon>
        <taxon>Sar</taxon>
        <taxon>Stramenopiles</taxon>
        <taxon>Oomycota</taxon>
        <taxon>Peronosporomycetes</taxon>
        <taxon>Peronosporales</taxon>
        <taxon>Peronosporaceae</taxon>
        <taxon>Plasmopara</taxon>
    </lineage>
</organism>
<dbReference type="Gene3D" id="1.50.10.20">
    <property type="match status" value="1"/>
</dbReference>
<dbReference type="GO" id="GO:0005634">
    <property type="term" value="C:nucleus"/>
    <property type="evidence" value="ECO:0007669"/>
    <property type="project" value="UniProtKB-SubCell"/>
</dbReference>
<dbReference type="PROSITE" id="PS51319">
    <property type="entry name" value="TFIIS_N"/>
    <property type="match status" value="1"/>
</dbReference>
<dbReference type="RefSeq" id="XP_024582697.1">
    <property type="nucleotide sequence ID" value="XM_024717172.1"/>
</dbReference>
<dbReference type="SUPFAM" id="SSF47676">
    <property type="entry name" value="Conserved domain common to transcription factors TFIIS, elongin A, CRSP70"/>
    <property type="match status" value="1"/>
</dbReference>
<dbReference type="InterPro" id="IPR035441">
    <property type="entry name" value="TFIIS/LEDGF_dom_sf"/>
</dbReference>
<dbReference type="SUPFAM" id="SSF48239">
    <property type="entry name" value="Terpenoid cyclases/Protein prenyltransferases"/>
    <property type="match status" value="1"/>
</dbReference>
<keyword evidence="2 3" id="KW-0539">Nucleus</keyword>
<dbReference type="OMA" id="WALCEPH"/>
<dbReference type="OrthoDB" id="21513at2759"/>
<evidence type="ECO:0000256" key="2">
    <source>
        <dbReference type="ARBA" id="ARBA00023242"/>
    </source>
</evidence>